<keyword evidence="2" id="KW-0866">Nonsense-mediated mRNA decay</keyword>
<feature type="region of interest" description="Disordered" evidence="3">
    <location>
        <begin position="1"/>
        <end position="100"/>
    </location>
</feature>
<dbReference type="GO" id="GO:0000184">
    <property type="term" value="P:nuclear-transcribed mRNA catabolic process, nonsense-mediated decay"/>
    <property type="evidence" value="ECO:0007669"/>
    <property type="project" value="UniProtKB-KW"/>
</dbReference>
<protein>
    <recommendedName>
        <fullName evidence="6">Protein SMG9</fullName>
    </recommendedName>
</protein>
<dbReference type="AlphaFoldDB" id="A0A8S1CFL3"/>
<dbReference type="InterPro" id="IPR027417">
    <property type="entry name" value="P-loop_NTPase"/>
</dbReference>
<evidence type="ECO:0000256" key="2">
    <source>
        <dbReference type="ARBA" id="ARBA00023161"/>
    </source>
</evidence>
<dbReference type="EMBL" id="CADEPI010000027">
    <property type="protein sequence ID" value="CAB3366949.1"/>
    <property type="molecule type" value="Genomic_DNA"/>
</dbReference>
<dbReference type="Proteomes" id="UP000494165">
    <property type="component" value="Unassembled WGS sequence"/>
</dbReference>
<accession>A0A8S1CFL3</accession>
<dbReference type="PANTHER" id="PTHR14270:SF0">
    <property type="entry name" value="NONSENSE-MEDIATED MRNA DECAY FACTOR SMG9"/>
    <property type="match status" value="1"/>
</dbReference>
<reference evidence="4 5" key="1">
    <citation type="submission" date="2020-04" db="EMBL/GenBank/DDBJ databases">
        <authorList>
            <person name="Alioto T."/>
            <person name="Alioto T."/>
            <person name="Gomez Garrido J."/>
        </authorList>
    </citation>
    <scope>NUCLEOTIDE SEQUENCE [LARGE SCALE GENOMIC DNA]</scope>
</reference>
<proteinExistence type="inferred from homology"/>
<dbReference type="PANTHER" id="PTHR14270">
    <property type="entry name" value="NONSENSE-MEDIATED MRNA DECAY FACTOR SMG9"/>
    <property type="match status" value="1"/>
</dbReference>
<evidence type="ECO:0000313" key="4">
    <source>
        <dbReference type="EMBL" id="CAB3366949.1"/>
    </source>
</evidence>
<dbReference type="Gene3D" id="3.40.50.300">
    <property type="entry name" value="P-loop containing nucleotide triphosphate hydrolases"/>
    <property type="match status" value="1"/>
</dbReference>
<feature type="compositionally biased region" description="Basic residues" evidence="3">
    <location>
        <begin position="8"/>
        <end position="23"/>
    </location>
</feature>
<organism evidence="4 5">
    <name type="scientific">Cloeon dipterum</name>
    <dbReference type="NCBI Taxonomy" id="197152"/>
    <lineage>
        <taxon>Eukaryota</taxon>
        <taxon>Metazoa</taxon>
        <taxon>Ecdysozoa</taxon>
        <taxon>Arthropoda</taxon>
        <taxon>Hexapoda</taxon>
        <taxon>Insecta</taxon>
        <taxon>Pterygota</taxon>
        <taxon>Palaeoptera</taxon>
        <taxon>Ephemeroptera</taxon>
        <taxon>Pisciforma</taxon>
        <taxon>Baetidae</taxon>
        <taxon>Cloeon</taxon>
    </lineage>
</organism>
<evidence type="ECO:0000256" key="1">
    <source>
        <dbReference type="ARBA" id="ARBA00007712"/>
    </source>
</evidence>
<comment type="caution">
    <text evidence="4">The sequence shown here is derived from an EMBL/GenBank/DDBJ whole genome shotgun (WGS) entry which is preliminary data.</text>
</comment>
<gene>
    <name evidence="4" type="ORF">CLODIP_2_CD13415</name>
</gene>
<sequence length="437" mass="48740">MEGEKYREKHKFGKKSYHKGKQHPIKEVEMKQPTILVREHTLSESSGTDGSHSKPAPTPAPKQSTIILKSREHQEIRSISPNINLAKDDEKTNNSTAATHQPVYQIATKAPNNSSSAANSEGQLQAPPLMLAPVKILDECLQVCDSALEYLMDQNDYLVVGAIGPQGCGKSHILSELAGSPGIFRSDGQNYHAGGSHCTVGVDMYVTPARVIFLDTQPIFSTSVMECMASMNEKKFASEASVAENTAEISDLHLIAFLLSVCHVVIYVDDWLLNLDAVRYIRDAEMLKLSPSMFLNELATEYFPTLVIVKNNAAAEDFKPETRAKVQALINRCFRGSKLKIDSRSNYNFGRAKCPDQEPSSVFLLPRNSSKNQELNFHGYVSYKNLISSLCQQIQSMPRQNITSVSISERHWYHHACKVIENIKKGSLFMEYSRLLT</sequence>
<keyword evidence="5" id="KW-1185">Reference proteome</keyword>
<dbReference type="SUPFAM" id="SSF52540">
    <property type="entry name" value="P-loop containing nucleoside triphosphate hydrolases"/>
    <property type="match status" value="1"/>
</dbReference>
<name>A0A8S1CFL3_9INSE</name>
<dbReference type="OrthoDB" id="79514at2759"/>
<comment type="similarity">
    <text evidence="1">Belongs to the SMG9 family.</text>
</comment>
<evidence type="ECO:0008006" key="6">
    <source>
        <dbReference type="Google" id="ProtNLM"/>
    </source>
</evidence>
<evidence type="ECO:0000256" key="3">
    <source>
        <dbReference type="SAM" id="MobiDB-lite"/>
    </source>
</evidence>
<evidence type="ECO:0000313" key="5">
    <source>
        <dbReference type="Proteomes" id="UP000494165"/>
    </source>
</evidence>
<dbReference type="InterPro" id="IPR039177">
    <property type="entry name" value="SMG9"/>
</dbReference>